<comment type="caution">
    <text evidence="2">The sequence shown here is derived from an EMBL/GenBank/DDBJ whole genome shotgun (WGS) entry which is preliminary data.</text>
</comment>
<name>A0ABU7K1C2_9ACTN</name>
<dbReference type="RefSeq" id="WP_330089476.1">
    <property type="nucleotide sequence ID" value="NZ_JAUZMY010000001.1"/>
</dbReference>
<evidence type="ECO:0000313" key="2">
    <source>
        <dbReference type="EMBL" id="MEE2035639.1"/>
    </source>
</evidence>
<organism evidence="2 3">
    <name type="scientific">Nocardiopsis codii</name>
    <dbReference type="NCBI Taxonomy" id="3065942"/>
    <lineage>
        <taxon>Bacteria</taxon>
        <taxon>Bacillati</taxon>
        <taxon>Actinomycetota</taxon>
        <taxon>Actinomycetes</taxon>
        <taxon>Streptosporangiales</taxon>
        <taxon>Nocardiopsidaceae</taxon>
        <taxon>Nocardiopsis</taxon>
    </lineage>
</organism>
<feature type="compositionally biased region" description="Polar residues" evidence="1">
    <location>
        <begin position="112"/>
        <end position="124"/>
    </location>
</feature>
<protein>
    <submittedName>
        <fullName evidence="2">Uncharacterized protein</fullName>
    </submittedName>
</protein>
<accession>A0ABU7K1C2</accession>
<gene>
    <name evidence="2" type="ORF">Q8791_00190</name>
</gene>
<proteinExistence type="predicted"/>
<evidence type="ECO:0000256" key="1">
    <source>
        <dbReference type="SAM" id="MobiDB-lite"/>
    </source>
</evidence>
<keyword evidence="3" id="KW-1185">Reference proteome</keyword>
<feature type="compositionally biased region" description="Gly residues" evidence="1">
    <location>
        <begin position="190"/>
        <end position="229"/>
    </location>
</feature>
<reference evidence="2 3" key="1">
    <citation type="submission" date="2023-08" db="EMBL/GenBank/DDBJ databases">
        <authorList>
            <person name="Girao M."/>
            <person name="Carvalho M.F."/>
        </authorList>
    </citation>
    <scope>NUCLEOTIDE SEQUENCE [LARGE SCALE GENOMIC DNA]</scope>
    <source>
        <strain evidence="2 3">CT-R113</strain>
    </source>
</reference>
<feature type="compositionally biased region" description="Acidic residues" evidence="1">
    <location>
        <begin position="126"/>
        <end position="147"/>
    </location>
</feature>
<sequence length="243" mass="24639">MTGPTDPMNDAFEERLRQVLRSEADAVAPSPEALNLIRDRTDRNRGVSWFGLPWLRPVAAVAGAVMIAASVIMSSPQVRDQVLEFVPAGADRHGTPPEHDEDGGGVAAPDPSSDSTEGTTQQSAEPLDDAESPPVPGEEEDPAEEGFESTSTCPPSEDDTLPSPTPSAEAKDDRSPSEDGCEPSEEPTAGEGGGDEGGNGGGGVETPGTGGGDEGSGGGEETSGSGPGVPGSDTSSNRTVTEN</sequence>
<feature type="region of interest" description="Disordered" evidence="1">
    <location>
        <begin position="87"/>
        <end position="243"/>
    </location>
</feature>
<evidence type="ECO:0000313" key="3">
    <source>
        <dbReference type="Proteomes" id="UP001356095"/>
    </source>
</evidence>
<dbReference type="Proteomes" id="UP001356095">
    <property type="component" value="Unassembled WGS sequence"/>
</dbReference>
<dbReference type="EMBL" id="JAUZMY010000001">
    <property type="protein sequence ID" value="MEE2035639.1"/>
    <property type="molecule type" value="Genomic_DNA"/>
</dbReference>